<dbReference type="AlphaFoldDB" id="A0A177NJX0"/>
<dbReference type="SUPFAM" id="SSF50104">
    <property type="entry name" value="Translation proteins SH3-like domain"/>
    <property type="match status" value="1"/>
</dbReference>
<comment type="similarity">
    <text evidence="1 8 9">Belongs to the universal ribosomal protein uL24 family.</text>
</comment>
<comment type="subunit">
    <text evidence="8">Part of the 50S ribosomal subunit.</text>
</comment>
<dbReference type="InterPro" id="IPR008991">
    <property type="entry name" value="Translation_prot_SH3-like_sf"/>
</dbReference>
<proteinExistence type="inferred from homology"/>
<dbReference type="FunFam" id="2.30.30.30:FF:000004">
    <property type="entry name" value="50S ribosomal protein L24"/>
    <property type="match status" value="1"/>
</dbReference>
<keyword evidence="3 8" id="KW-0694">RNA-binding</keyword>
<dbReference type="InterPro" id="IPR041988">
    <property type="entry name" value="Ribosomal_uL24_KOW"/>
</dbReference>
<comment type="function">
    <text evidence="7 8">One of the proteins that surrounds the polypeptide exit tunnel on the outside of the subunit.</text>
</comment>
<evidence type="ECO:0000256" key="4">
    <source>
        <dbReference type="ARBA" id="ARBA00022980"/>
    </source>
</evidence>
<evidence type="ECO:0000256" key="7">
    <source>
        <dbReference type="ARBA" id="ARBA00058688"/>
    </source>
</evidence>
<evidence type="ECO:0000256" key="2">
    <source>
        <dbReference type="ARBA" id="ARBA00022730"/>
    </source>
</evidence>
<sequence>MQKIKQGDEVIVIVGKDKGKLGKVAKILDNEKVLVDGINVVKKHQRGNPNLGVSGGIVDKNLPVHISNVALYNPKTKKGDRVGFKVLDDGKKVRFFKSTNENVEL</sequence>
<dbReference type="RefSeq" id="WP_064028918.1">
    <property type="nucleotide sequence ID" value="NZ_LUUK01000172.1"/>
</dbReference>
<dbReference type="InterPro" id="IPR005825">
    <property type="entry name" value="Ribosomal_uL24_CS"/>
</dbReference>
<evidence type="ECO:0000256" key="8">
    <source>
        <dbReference type="HAMAP-Rule" id="MF_01326"/>
    </source>
</evidence>
<dbReference type="InterPro" id="IPR003256">
    <property type="entry name" value="Ribosomal_uL24"/>
</dbReference>
<dbReference type="Proteomes" id="UP000077628">
    <property type="component" value="Unassembled WGS sequence"/>
</dbReference>
<dbReference type="Pfam" id="PF00467">
    <property type="entry name" value="KOW"/>
    <property type="match status" value="1"/>
</dbReference>
<dbReference type="EMBL" id="LUUK01000172">
    <property type="protein sequence ID" value="OAI18195.1"/>
    <property type="molecule type" value="Genomic_DNA"/>
</dbReference>
<dbReference type="SMART" id="SM00739">
    <property type="entry name" value="KOW"/>
    <property type="match status" value="1"/>
</dbReference>
<dbReference type="HAMAP" id="MF_01326_B">
    <property type="entry name" value="Ribosomal_uL24_B"/>
    <property type="match status" value="1"/>
</dbReference>
<comment type="function">
    <text evidence="8">One of two assembly initiator proteins, it binds directly to the 5'-end of the 23S rRNA, where it nucleates assembly of the 50S subunit.</text>
</comment>
<dbReference type="STRING" id="702114.A1355_06425"/>
<evidence type="ECO:0000256" key="6">
    <source>
        <dbReference type="ARBA" id="ARBA00035206"/>
    </source>
</evidence>
<evidence type="ECO:0000313" key="12">
    <source>
        <dbReference type="Proteomes" id="UP000077628"/>
    </source>
</evidence>
<dbReference type="GO" id="GO:0019843">
    <property type="term" value="F:rRNA binding"/>
    <property type="evidence" value="ECO:0007669"/>
    <property type="project" value="UniProtKB-UniRule"/>
</dbReference>
<dbReference type="CDD" id="cd06089">
    <property type="entry name" value="KOW_RPL26"/>
    <property type="match status" value="1"/>
</dbReference>
<dbReference type="InterPro" id="IPR005824">
    <property type="entry name" value="KOW"/>
</dbReference>
<organism evidence="11 12">
    <name type="scientific">Methylomonas koyamae</name>
    <dbReference type="NCBI Taxonomy" id="702114"/>
    <lineage>
        <taxon>Bacteria</taxon>
        <taxon>Pseudomonadati</taxon>
        <taxon>Pseudomonadota</taxon>
        <taxon>Gammaproteobacteria</taxon>
        <taxon>Methylococcales</taxon>
        <taxon>Methylococcaceae</taxon>
        <taxon>Methylomonas</taxon>
    </lineage>
</organism>
<dbReference type="PANTHER" id="PTHR12903">
    <property type="entry name" value="MITOCHONDRIAL RIBOSOMAL PROTEIN L24"/>
    <property type="match status" value="1"/>
</dbReference>
<keyword evidence="4 8" id="KW-0689">Ribosomal protein</keyword>
<dbReference type="InterPro" id="IPR014722">
    <property type="entry name" value="Rib_uL2_dom2"/>
</dbReference>
<gene>
    <name evidence="8 11" type="primary">rplX</name>
    <name evidence="11" type="ORF">A1355_06425</name>
</gene>
<accession>A0A177NJX0</accession>
<feature type="domain" description="KOW" evidence="10">
    <location>
        <begin position="3"/>
        <end position="30"/>
    </location>
</feature>
<evidence type="ECO:0000313" key="11">
    <source>
        <dbReference type="EMBL" id="OAI18195.1"/>
    </source>
</evidence>
<dbReference type="Pfam" id="PF17136">
    <property type="entry name" value="ribosomal_L24"/>
    <property type="match status" value="1"/>
</dbReference>
<comment type="caution">
    <text evidence="11">The sequence shown here is derived from an EMBL/GenBank/DDBJ whole genome shotgun (WGS) entry which is preliminary data.</text>
</comment>
<dbReference type="GO" id="GO:0005840">
    <property type="term" value="C:ribosome"/>
    <property type="evidence" value="ECO:0007669"/>
    <property type="project" value="UniProtKB-KW"/>
</dbReference>
<dbReference type="OrthoDB" id="9807419at2"/>
<dbReference type="GO" id="GO:1990904">
    <property type="term" value="C:ribonucleoprotein complex"/>
    <property type="evidence" value="ECO:0007669"/>
    <property type="project" value="UniProtKB-KW"/>
</dbReference>
<dbReference type="GO" id="GO:0003735">
    <property type="term" value="F:structural constituent of ribosome"/>
    <property type="evidence" value="ECO:0007669"/>
    <property type="project" value="InterPro"/>
</dbReference>
<protein>
    <recommendedName>
        <fullName evidence="6 8">Large ribosomal subunit protein uL24</fullName>
    </recommendedName>
</protein>
<keyword evidence="5 8" id="KW-0687">Ribonucleoprotein</keyword>
<reference evidence="12" key="1">
    <citation type="submission" date="2016-03" db="EMBL/GenBank/DDBJ databases">
        <authorList>
            <person name="Heylen K."/>
            <person name="De Vos P."/>
            <person name="Vekeman B."/>
        </authorList>
    </citation>
    <scope>NUCLEOTIDE SEQUENCE [LARGE SCALE GENOMIC DNA]</scope>
    <source>
        <strain evidence="12">R-45383</strain>
    </source>
</reference>
<keyword evidence="2 8" id="KW-0699">rRNA-binding</keyword>
<name>A0A177NJX0_9GAMM</name>
<dbReference type="InterPro" id="IPR057264">
    <property type="entry name" value="Ribosomal_uL24_C"/>
</dbReference>
<evidence type="ECO:0000256" key="1">
    <source>
        <dbReference type="ARBA" id="ARBA00010618"/>
    </source>
</evidence>
<dbReference type="GO" id="GO:0006412">
    <property type="term" value="P:translation"/>
    <property type="evidence" value="ECO:0007669"/>
    <property type="project" value="UniProtKB-UniRule"/>
</dbReference>
<dbReference type="Gene3D" id="2.30.30.30">
    <property type="match status" value="1"/>
</dbReference>
<evidence type="ECO:0000259" key="10">
    <source>
        <dbReference type="SMART" id="SM00739"/>
    </source>
</evidence>
<keyword evidence="12" id="KW-1185">Reference proteome</keyword>
<evidence type="ECO:0000256" key="3">
    <source>
        <dbReference type="ARBA" id="ARBA00022884"/>
    </source>
</evidence>
<dbReference type="NCBIfam" id="TIGR01079">
    <property type="entry name" value="rplX_bact"/>
    <property type="match status" value="1"/>
</dbReference>
<dbReference type="PROSITE" id="PS01108">
    <property type="entry name" value="RIBOSOMAL_L24"/>
    <property type="match status" value="1"/>
</dbReference>
<evidence type="ECO:0000256" key="9">
    <source>
        <dbReference type="RuleBase" id="RU003477"/>
    </source>
</evidence>
<evidence type="ECO:0000256" key="5">
    <source>
        <dbReference type="ARBA" id="ARBA00023274"/>
    </source>
</evidence>